<feature type="transmembrane region" description="Helical" evidence="3">
    <location>
        <begin position="184"/>
        <end position="205"/>
    </location>
</feature>
<feature type="transmembrane region" description="Helical" evidence="3">
    <location>
        <begin position="86"/>
        <end position="103"/>
    </location>
</feature>
<gene>
    <name evidence="5" type="ORF">GGI25_002041</name>
</gene>
<keyword evidence="3" id="KW-0472">Membrane</keyword>
<feature type="compositionally biased region" description="Basic and acidic residues" evidence="2">
    <location>
        <begin position="237"/>
        <end position="253"/>
    </location>
</feature>
<keyword evidence="3" id="KW-1133">Transmembrane helix</keyword>
<evidence type="ECO:0000259" key="4">
    <source>
        <dbReference type="Pfam" id="PF04982"/>
    </source>
</evidence>
<dbReference type="InterPro" id="IPR058581">
    <property type="entry name" value="TM_HPP"/>
</dbReference>
<accession>A0A9W8KXW4</accession>
<reference evidence="5" key="1">
    <citation type="submission" date="2022-07" db="EMBL/GenBank/DDBJ databases">
        <title>Phylogenomic reconstructions and comparative analyses of Kickxellomycotina fungi.</title>
        <authorList>
            <person name="Reynolds N.K."/>
            <person name="Stajich J.E."/>
            <person name="Barry K."/>
            <person name="Grigoriev I.V."/>
            <person name="Crous P."/>
            <person name="Smith M.E."/>
        </authorList>
    </citation>
    <scope>NUCLEOTIDE SEQUENCE</scope>
    <source>
        <strain evidence="5">NRRL 3115</strain>
    </source>
</reference>
<evidence type="ECO:0000313" key="5">
    <source>
        <dbReference type="EMBL" id="KAJ2678848.1"/>
    </source>
</evidence>
<dbReference type="Proteomes" id="UP001151518">
    <property type="component" value="Unassembled WGS sequence"/>
</dbReference>
<name>A0A9W8KXW4_9FUNG</name>
<organism evidence="5 6">
    <name type="scientific">Coemansia spiralis</name>
    <dbReference type="NCBI Taxonomy" id="417178"/>
    <lineage>
        <taxon>Eukaryota</taxon>
        <taxon>Fungi</taxon>
        <taxon>Fungi incertae sedis</taxon>
        <taxon>Zoopagomycota</taxon>
        <taxon>Kickxellomycotina</taxon>
        <taxon>Kickxellomycetes</taxon>
        <taxon>Kickxellales</taxon>
        <taxon>Kickxellaceae</taxon>
        <taxon>Coemansia</taxon>
    </lineage>
</organism>
<evidence type="ECO:0000256" key="2">
    <source>
        <dbReference type="SAM" id="MobiDB-lite"/>
    </source>
</evidence>
<feature type="coiled-coil region" evidence="1">
    <location>
        <begin position="290"/>
        <end position="317"/>
    </location>
</feature>
<evidence type="ECO:0000313" key="6">
    <source>
        <dbReference type="Proteomes" id="UP001151518"/>
    </source>
</evidence>
<feature type="compositionally biased region" description="Low complexity" evidence="2">
    <location>
        <begin position="254"/>
        <end position="270"/>
    </location>
</feature>
<evidence type="ECO:0000256" key="3">
    <source>
        <dbReference type="SAM" id="Phobius"/>
    </source>
</evidence>
<dbReference type="OrthoDB" id="2016548at2759"/>
<sequence length="320" mass="35543">MHFIIKRLWQWIKSLPGKPGGRKIWFPSSAGDYFVRMRGAQHYKREVGPPPPVLIWAFYSGFTSFIAIAVLGIIQRYGAAIKDHHLPFAIAPTGASAVLIFGVPSSPLAQPRNVIIGHMISALIGTFMHELFKHASNSFLWMPGALAVGISIGLMGLTNCYHPPAGATAFIAGYSLPDIQSVGWWFPLYPVLPIVIIMVCIGIILNNFSHVYPVYWFTPVHLSHPIANIPSAPTRSTEAKSTEIEDEEEKPHSEISPSTPNTSSSSSSSEYDNVQEKVIEQTTNDGDAERAWMQVRISELEKELNTLRQKYEKKTHYSGQ</sequence>
<protein>
    <recommendedName>
        <fullName evidence="4">HPP transmembrane region domain-containing protein</fullName>
    </recommendedName>
</protein>
<dbReference type="PANTHER" id="PTHR33741:SF5">
    <property type="entry name" value="TRANSMEMBRANE PROTEIN DDB_G0269096-RELATED"/>
    <property type="match status" value="1"/>
</dbReference>
<feature type="transmembrane region" description="Helical" evidence="3">
    <location>
        <begin position="53"/>
        <end position="74"/>
    </location>
</feature>
<dbReference type="EMBL" id="JANBTW010000017">
    <property type="protein sequence ID" value="KAJ2678848.1"/>
    <property type="molecule type" value="Genomic_DNA"/>
</dbReference>
<dbReference type="Pfam" id="PF04982">
    <property type="entry name" value="TM_HPP"/>
    <property type="match status" value="1"/>
</dbReference>
<dbReference type="InterPro" id="IPR007065">
    <property type="entry name" value="HPP"/>
</dbReference>
<feature type="domain" description="HPP transmembrane region" evidence="4">
    <location>
        <begin position="57"/>
        <end position="212"/>
    </location>
</feature>
<keyword evidence="1" id="KW-0175">Coiled coil</keyword>
<comment type="caution">
    <text evidence="5">The sequence shown here is derived from an EMBL/GenBank/DDBJ whole genome shotgun (WGS) entry which is preliminary data.</text>
</comment>
<proteinExistence type="predicted"/>
<feature type="transmembrane region" description="Helical" evidence="3">
    <location>
        <begin position="115"/>
        <end position="132"/>
    </location>
</feature>
<dbReference type="AlphaFoldDB" id="A0A9W8KXW4"/>
<keyword evidence="3" id="KW-0812">Transmembrane</keyword>
<evidence type="ECO:0000256" key="1">
    <source>
        <dbReference type="SAM" id="Coils"/>
    </source>
</evidence>
<feature type="transmembrane region" description="Helical" evidence="3">
    <location>
        <begin position="139"/>
        <end position="157"/>
    </location>
</feature>
<dbReference type="PANTHER" id="PTHR33741">
    <property type="entry name" value="TRANSMEMBRANE PROTEIN DDB_G0269096-RELATED"/>
    <property type="match status" value="1"/>
</dbReference>
<feature type="region of interest" description="Disordered" evidence="2">
    <location>
        <begin position="231"/>
        <end position="290"/>
    </location>
</feature>